<dbReference type="Gene3D" id="3.60.21.10">
    <property type="match status" value="1"/>
</dbReference>
<evidence type="ECO:0000259" key="1">
    <source>
        <dbReference type="Pfam" id="PF00149"/>
    </source>
</evidence>
<dbReference type="InterPro" id="IPR004843">
    <property type="entry name" value="Calcineurin-like_PHP"/>
</dbReference>
<feature type="domain" description="Calcineurin-like phosphoesterase" evidence="1">
    <location>
        <begin position="2"/>
        <end position="147"/>
    </location>
</feature>
<dbReference type="EMBL" id="CP087164">
    <property type="protein sequence ID" value="UGS37732.1"/>
    <property type="molecule type" value="Genomic_DNA"/>
</dbReference>
<reference evidence="2" key="1">
    <citation type="journal article" date="2022" name="Int. J. Syst. Evol. Microbiol.">
        <title>Pseudomonas aegrilactucae sp. nov. and Pseudomonas morbosilactucae sp. nov., pathogens causing bacterial rot of lettuce in Japan.</title>
        <authorList>
            <person name="Sawada H."/>
            <person name="Fujikawa T."/>
            <person name="Satou M."/>
        </authorList>
    </citation>
    <scope>NUCLEOTIDE SEQUENCE</scope>
    <source>
        <strain evidence="2">0166_1</strain>
    </source>
</reference>
<sequence>MATLVVSDLHLGGRSGVDVLQDRERRAALLEALDGVERLVLLGDVLELRHGPVREALERARPVVEELGRRVDEVVITAGNHDHALVAGWLERIARDGPAQLGLEQRIDPVEASHAAARLAEWLGPRTSVAYPGLWLRDDVYATHGHYLDLHSTVPTFERLGAGMTTRLVGDLPPRATPGDYEARLAPVYAWVDAIAAWSPDGRAAGGADSAARAYRTLTGGRRGVRGKLLAGALPLAIAGVNRAGFGPVRADLSGDAIRAASLRAMHEVCGRLGLGTAHVIFGHSHRTGPLPGDDPLEWGRLVNCGSWVLETHFMQQPAPHNPYWPGGAVRVEADGAPRLERLLG</sequence>
<dbReference type="Proteomes" id="UP001162834">
    <property type="component" value="Chromosome"/>
</dbReference>
<keyword evidence="3" id="KW-1185">Reference proteome</keyword>
<gene>
    <name evidence="2" type="ORF">DSM104329_04153</name>
</gene>
<dbReference type="AlphaFoldDB" id="A0A9E6Y171"/>
<dbReference type="Pfam" id="PF00149">
    <property type="entry name" value="Metallophos"/>
    <property type="match status" value="1"/>
</dbReference>
<protein>
    <recommendedName>
        <fullName evidence="1">Calcineurin-like phosphoesterase domain-containing protein</fullName>
    </recommendedName>
</protein>
<organism evidence="2 3">
    <name type="scientific">Capillimicrobium parvum</name>
    <dbReference type="NCBI Taxonomy" id="2884022"/>
    <lineage>
        <taxon>Bacteria</taxon>
        <taxon>Bacillati</taxon>
        <taxon>Actinomycetota</taxon>
        <taxon>Thermoleophilia</taxon>
        <taxon>Solirubrobacterales</taxon>
        <taxon>Capillimicrobiaceae</taxon>
        <taxon>Capillimicrobium</taxon>
    </lineage>
</organism>
<accession>A0A9E6Y171</accession>
<dbReference type="RefSeq" id="WP_259311777.1">
    <property type="nucleotide sequence ID" value="NZ_CP087164.1"/>
</dbReference>
<dbReference type="SUPFAM" id="SSF56300">
    <property type="entry name" value="Metallo-dependent phosphatases"/>
    <property type="match status" value="1"/>
</dbReference>
<dbReference type="GO" id="GO:0016787">
    <property type="term" value="F:hydrolase activity"/>
    <property type="evidence" value="ECO:0007669"/>
    <property type="project" value="InterPro"/>
</dbReference>
<dbReference type="KEGG" id="sbae:DSM104329_04153"/>
<dbReference type="InterPro" id="IPR029052">
    <property type="entry name" value="Metallo-depent_PP-like"/>
</dbReference>
<evidence type="ECO:0000313" key="3">
    <source>
        <dbReference type="Proteomes" id="UP001162834"/>
    </source>
</evidence>
<evidence type="ECO:0000313" key="2">
    <source>
        <dbReference type="EMBL" id="UGS37732.1"/>
    </source>
</evidence>
<proteinExistence type="predicted"/>
<name>A0A9E6Y171_9ACTN</name>